<gene>
    <name evidence="1" type="ORF">COY52_08535</name>
</gene>
<dbReference type="AlphaFoldDB" id="A0A2M7S8S4"/>
<comment type="caution">
    <text evidence="1">The sequence shown here is derived from an EMBL/GenBank/DDBJ whole genome shotgun (WGS) entry which is preliminary data.</text>
</comment>
<organism evidence="1 2">
    <name type="scientific">Candidatus Desantisbacteria bacterium CG_4_10_14_0_8_um_filter_48_22</name>
    <dbReference type="NCBI Taxonomy" id="1974543"/>
    <lineage>
        <taxon>Bacteria</taxon>
        <taxon>Candidatus Desantisiibacteriota</taxon>
    </lineage>
</organism>
<dbReference type="NCBIfam" id="TIGR04256">
    <property type="entry name" value="GxxExxY"/>
    <property type="match status" value="1"/>
</dbReference>
<reference evidence="2" key="1">
    <citation type="submission" date="2017-09" db="EMBL/GenBank/DDBJ databases">
        <title>Depth-based differentiation of microbial function through sediment-hosted aquifers and enrichment of novel symbionts in the deep terrestrial subsurface.</title>
        <authorList>
            <person name="Probst A.J."/>
            <person name="Ladd B."/>
            <person name="Jarett J.K."/>
            <person name="Geller-Mcgrath D.E."/>
            <person name="Sieber C.M.K."/>
            <person name="Emerson J.B."/>
            <person name="Anantharaman K."/>
            <person name="Thomas B.C."/>
            <person name="Malmstrom R."/>
            <person name="Stieglmeier M."/>
            <person name="Klingl A."/>
            <person name="Woyke T."/>
            <person name="Ryan C.M."/>
            <person name="Banfield J.F."/>
        </authorList>
    </citation>
    <scope>NUCLEOTIDE SEQUENCE [LARGE SCALE GENOMIC DNA]</scope>
</reference>
<dbReference type="InterPro" id="IPR026350">
    <property type="entry name" value="GxxExxY"/>
</dbReference>
<dbReference type="Pfam" id="PF13366">
    <property type="entry name" value="PDDEXK_3"/>
    <property type="match status" value="1"/>
</dbReference>
<accession>A0A2M7S8S4</accession>
<proteinExistence type="predicted"/>
<evidence type="ECO:0000313" key="1">
    <source>
        <dbReference type="EMBL" id="PIZ15917.1"/>
    </source>
</evidence>
<dbReference type="EMBL" id="PFMR01000224">
    <property type="protein sequence ID" value="PIZ15917.1"/>
    <property type="molecule type" value="Genomic_DNA"/>
</dbReference>
<dbReference type="Proteomes" id="UP000229307">
    <property type="component" value="Unassembled WGS sequence"/>
</dbReference>
<protein>
    <submittedName>
        <fullName evidence="1">GxxExxY protein</fullName>
    </submittedName>
</protein>
<evidence type="ECO:0000313" key="2">
    <source>
        <dbReference type="Proteomes" id="UP000229307"/>
    </source>
</evidence>
<sequence length="125" mass="14661">MKEKYLYSEITKEIIGGAYEVFNNLGFGFLEKVYENALVLELKKRKLNVNQQFPINVYYKNEIVGEYIADLIIEKKVIAEIKAISKLEEIQEVQLVNYLKATKIEIGLLVNFGKRLEIKRRIFNK</sequence>
<name>A0A2M7S8S4_9BACT</name>